<gene>
    <name evidence="7" type="ORF">BOH78_3684</name>
</gene>
<evidence type="ECO:0000256" key="2">
    <source>
        <dbReference type="ARBA" id="ARBA00005677"/>
    </source>
</evidence>
<evidence type="ECO:0000313" key="8">
    <source>
        <dbReference type="Proteomes" id="UP000189274"/>
    </source>
</evidence>
<dbReference type="PANTHER" id="PTHR13477:SF0">
    <property type="entry name" value="LARGE RIBOSOMAL SUBUNIT PROTEIN ML49"/>
    <property type="match status" value="1"/>
</dbReference>
<keyword evidence="5" id="KW-0687">Ribonucleoprotein</keyword>
<keyword evidence="4" id="KW-0496">Mitochondrion</keyword>
<proteinExistence type="inferred from homology"/>
<protein>
    <recommendedName>
        <fullName evidence="6">Large ribosomal subunit protein mL49</fullName>
    </recommendedName>
</protein>
<reference evidence="8" key="1">
    <citation type="journal article" date="2017" name="Genome Announc.">
        <title>Genome sequences of Cyberlindnera fabianii 65, Pichia kudriavzevii 129, and Saccharomyces cerevisiae 131 isolated from fermented masau fruits in Zimbabwe.</title>
        <authorList>
            <person name="van Rijswijck I.M.H."/>
            <person name="Derks M.F.L."/>
            <person name="Abee T."/>
            <person name="de Ridder D."/>
            <person name="Smid E.J."/>
        </authorList>
    </citation>
    <scope>NUCLEOTIDE SEQUENCE [LARGE SCALE GENOMIC DNA]</scope>
    <source>
        <strain evidence="8">129</strain>
    </source>
</reference>
<name>A0A1V2LJB0_PICKU</name>
<dbReference type="Proteomes" id="UP000189274">
    <property type="component" value="Unassembled WGS sequence"/>
</dbReference>
<keyword evidence="3" id="KW-0689">Ribosomal protein</keyword>
<dbReference type="InterPro" id="IPR007740">
    <property type="entry name" value="Ribosomal_mL49"/>
</dbReference>
<comment type="subcellular location">
    <subcellularLocation>
        <location evidence="1">Mitochondrion</location>
    </subcellularLocation>
</comment>
<evidence type="ECO:0000256" key="5">
    <source>
        <dbReference type="ARBA" id="ARBA00023274"/>
    </source>
</evidence>
<sequence>MSTISSSVVARLSKVLPSLDSISVAQLTAKPPLASYSLPRTSKGNLPIYRTIRSQAVYTEIKRVQGNVVSFRNDLQTLLPHIPKEKYSCRTINGCLRIKGDFKDEILELLQKKF</sequence>
<evidence type="ECO:0000256" key="3">
    <source>
        <dbReference type="ARBA" id="ARBA00022980"/>
    </source>
</evidence>
<dbReference type="VEuPathDB" id="FungiDB:C5L36_0A00860"/>
<evidence type="ECO:0000256" key="1">
    <source>
        <dbReference type="ARBA" id="ARBA00004173"/>
    </source>
</evidence>
<dbReference type="AlphaFoldDB" id="A0A1V2LJB0"/>
<dbReference type="Gene3D" id="3.30.780.10">
    <property type="entry name" value="SUI1-like domain"/>
    <property type="match status" value="1"/>
</dbReference>
<evidence type="ECO:0000256" key="6">
    <source>
        <dbReference type="ARBA" id="ARBA00035191"/>
    </source>
</evidence>
<dbReference type="Pfam" id="PF05046">
    <property type="entry name" value="Img2"/>
    <property type="match status" value="1"/>
</dbReference>
<comment type="similarity">
    <text evidence="2">Belongs to the mitochondrion-specific ribosomal protein mL49 family.</text>
</comment>
<accession>A0A1V2LJB0</accession>
<dbReference type="PANTHER" id="PTHR13477">
    <property type="entry name" value="MITOCHONDRIAL 39S RIBOSOMAL PROTEIN L49"/>
    <property type="match status" value="1"/>
</dbReference>
<dbReference type="GO" id="GO:0005762">
    <property type="term" value="C:mitochondrial large ribosomal subunit"/>
    <property type="evidence" value="ECO:0007669"/>
    <property type="project" value="TreeGrafter"/>
</dbReference>
<organism evidence="7 8">
    <name type="scientific">Pichia kudriavzevii</name>
    <name type="common">Yeast</name>
    <name type="synonym">Issatchenkia orientalis</name>
    <dbReference type="NCBI Taxonomy" id="4909"/>
    <lineage>
        <taxon>Eukaryota</taxon>
        <taxon>Fungi</taxon>
        <taxon>Dikarya</taxon>
        <taxon>Ascomycota</taxon>
        <taxon>Saccharomycotina</taxon>
        <taxon>Pichiomycetes</taxon>
        <taxon>Pichiales</taxon>
        <taxon>Pichiaceae</taxon>
        <taxon>Pichia</taxon>
    </lineage>
</organism>
<dbReference type="EMBL" id="MQVM01000019">
    <property type="protein sequence ID" value="ONH72690.1"/>
    <property type="molecule type" value="Genomic_DNA"/>
</dbReference>
<dbReference type="GO" id="GO:0006412">
    <property type="term" value="P:translation"/>
    <property type="evidence" value="ECO:0007669"/>
    <property type="project" value="InterPro"/>
</dbReference>
<evidence type="ECO:0000313" key="7">
    <source>
        <dbReference type="EMBL" id="ONH72690.1"/>
    </source>
</evidence>
<comment type="caution">
    <text evidence="7">The sequence shown here is derived from an EMBL/GenBank/DDBJ whole genome shotgun (WGS) entry which is preliminary data.</text>
</comment>
<dbReference type="GO" id="GO:0003735">
    <property type="term" value="F:structural constituent of ribosome"/>
    <property type="evidence" value="ECO:0007669"/>
    <property type="project" value="InterPro"/>
</dbReference>
<evidence type="ECO:0000256" key="4">
    <source>
        <dbReference type="ARBA" id="ARBA00023128"/>
    </source>
</evidence>